<evidence type="ECO:0000313" key="1">
    <source>
        <dbReference type="EMBL" id="BAR99099.1"/>
    </source>
</evidence>
<organism evidence="2 3">
    <name type="scientific">Blastochloris viridis</name>
    <name type="common">Rhodopseudomonas viridis</name>
    <dbReference type="NCBI Taxonomy" id="1079"/>
    <lineage>
        <taxon>Bacteria</taxon>
        <taxon>Pseudomonadati</taxon>
        <taxon>Pseudomonadota</taxon>
        <taxon>Alphaproteobacteria</taxon>
        <taxon>Hyphomicrobiales</taxon>
        <taxon>Blastochloridaceae</taxon>
        <taxon>Blastochloris</taxon>
    </lineage>
</organism>
<evidence type="ECO:0008006" key="4">
    <source>
        <dbReference type="Google" id="ProtNLM"/>
    </source>
</evidence>
<evidence type="ECO:0000313" key="2">
    <source>
        <dbReference type="EMBL" id="CUU43582.1"/>
    </source>
</evidence>
<accession>A0A0H5BDB8</accession>
<dbReference type="EMBL" id="AP014854">
    <property type="protein sequence ID" value="BAR99099.1"/>
    <property type="molecule type" value="Genomic_DNA"/>
</dbReference>
<dbReference type="AlphaFoldDB" id="A0A0H5BDB8"/>
<dbReference type="Gene3D" id="3.30.420.130">
    <property type="entry name" value="Dinitrogenase iron-molybdenum cofactor biosynthesis domain"/>
    <property type="match status" value="1"/>
</dbReference>
<dbReference type="InterPro" id="IPR036105">
    <property type="entry name" value="DiNase_FeMo-co_biosyn_sf"/>
</dbReference>
<dbReference type="OrthoDB" id="9797941at2"/>
<reference evidence="2" key="2">
    <citation type="submission" date="2015-11" db="EMBL/GenBank/DDBJ databases">
        <authorList>
            <person name="Zhang Y."/>
            <person name="Guo Z."/>
        </authorList>
    </citation>
    <scope>NUCLEOTIDE SEQUENCE</scope>
    <source>
        <strain evidence="2">1</strain>
    </source>
</reference>
<name>A0A0H5BDB8_BLAVI</name>
<reference evidence="3" key="3">
    <citation type="journal article" date="2016" name="Genome Announc.">
        <title>Revised genome sequence of the purple photosynthetic bacterium Blastochloris viridis.</title>
        <authorList>
            <person name="Liu L.N."/>
            <person name="Faulkner M."/>
            <person name="Liu X."/>
            <person name="Huang F."/>
            <person name="Darby A.C."/>
            <person name="Hall N."/>
        </authorList>
    </citation>
    <scope>NUCLEOTIDE SEQUENCE [LARGE SCALE GENOMIC DNA]</scope>
    <source>
        <strain evidence="3">ATCC 19567 / DSM 133 / F</strain>
    </source>
</reference>
<dbReference type="Proteomes" id="UP000065734">
    <property type="component" value="Chromosome I"/>
</dbReference>
<reference evidence="1" key="1">
    <citation type="journal article" date="2015" name="Genome Announc.">
        <title>Complete Genome Sequence of the Bacteriochlorophyll b-Producing Photosynthetic Bacterium Blastochloris viridis.</title>
        <authorList>
            <person name="Tsukatani Y."/>
            <person name="Hirose Y."/>
            <person name="Harada J."/>
            <person name="Misawa N."/>
            <person name="Mori K."/>
            <person name="Inoue K."/>
            <person name="Tamiaki H."/>
        </authorList>
    </citation>
    <scope>NUCLEOTIDE SEQUENCE [LARGE SCALE GENOMIC DNA]</scope>
    <source>
        <strain evidence="1">DSM 133</strain>
    </source>
</reference>
<sequence length="130" mass="14165">MKIAVATKDWNAVSGHAGQARCWLLFDLSDHRPGAPLPEPRRVELAKEQMFHFLEDGAPHPLDGVGIIVAGSAGDGFVRHMKKRGAEVLLTGETDPATALSRLIAGEALADPRFDITTSLCRLRDLFSRH</sequence>
<keyword evidence="3" id="KW-1185">Reference proteome</keyword>
<dbReference type="SUPFAM" id="SSF53146">
    <property type="entry name" value="Nitrogenase accessory factor-like"/>
    <property type="match status" value="1"/>
</dbReference>
<dbReference type="PATRIC" id="fig|1079.6.peg.3327"/>
<proteinExistence type="predicted"/>
<dbReference type="RefSeq" id="WP_055038427.1">
    <property type="nucleotide sequence ID" value="NZ_AP014854.2"/>
</dbReference>
<gene>
    <name evidence="1" type="ORF">BV133_1506</name>
    <name evidence="2" type="ORF">BVIRIDIS_26060</name>
</gene>
<evidence type="ECO:0000313" key="3">
    <source>
        <dbReference type="Proteomes" id="UP000065734"/>
    </source>
</evidence>
<dbReference type="KEGG" id="bvr:BVIR_3162"/>
<dbReference type="EMBL" id="LN907867">
    <property type="protein sequence ID" value="CUU43582.1"/>
    <property type="molecule type" value="Genomic_DNA"/>
</dbReference>
<protein>
    <recommendedName>
        <fullName evidence="4">Dinitrogenase iron-molybdenum cofactor biosynthesis domain-containing protein</fullName>
    </recommendedName>
</protein>
<dbReference type="STRING" id="1079.BVIR_3162"/>